<accession>A0A915A9F0</accession>
<evidence type="ECO:0000313" key="1">
    <source>
        <dbReference type="Proteomes" id="UP000887569"/>
    </source>
</evidence>
<evidence type="ECO:0000313" key="2">
    <source>
        <dbReference type="WBParaSite" id="PgR002_g205_t01"/>
    </source>
</evidence>
<reference evidence="2" key="1">
    <citation type="submission" date="2022-11" db="UniProtKB">
        <authorList>
            <consortium name="WormBaseParasite"/>
        </authorList>
    </citation>
    <scope>IDENTIFICATION</scope>
</reference>
<name>A0A915A9F0_PARUN</name>
<sequence>HLPCEFDHRNIVLSNGKARTMCCVCVRVSVCHASITKIHRQLSGCAPSFF</sequence>
<dbReference type="AlphaFoldDB" id="A0A915A9F0"/>
<keyword evidence="1" id="KW-1185">Reference proteome</keyword>
<dbReference type="Proteomes" id="UP000887569">
    <property type="component" value="Unplaced"/>
</dbReference>
<protein>
    <submittedName>
        <fullName evidence="2">Uncharacterized protein</fullName>
    </submittedName>
</protein>
<proteinExistence type="predicted"/>
<organism evidence="1 2">
    <name type="scientific">Parascaris univalens</name>
    <name type="common">Nematode worm</name>
    <dbReference type="NCBI Taxonomy" id="6257"/>
    <lineage>
        <taxon>Eukaryota</taxon>
        <taxon>Metazoa</taxon>
        <taxon>Ecdysozoa</taxon>
        <taxon>Nematoda</taxon>
        <taxon>Chromadorea</taxon>
        <taxon>Rhabditida</taxon>
        <taxon>Spirurina</taxon>
        <taxon>Ascaridomorpha</taxon>
        <taxon>Ascaridoidea</taxon>
        <taxon>Ascarididae</taxon>
        <taxon>Parascaris</taxon>
    </lineage>
</organism>
<dbReference type="WBParaSite" id="PgR002_g205_t01">
    <property type="protein sequence ID" value="PgR002_g205_t01"/>
    <property type="gene ID" value="PgR002_g205"/>
</dbReference>